<organism evidence="3 4">
    <name type="scientific">Stylosanthes scabra</name>
    <dbReference type="NCBI Taxonomy" id="79078"/>
    <lineage>
        <taxon>Eukaryota</taxon>
        <taxon>Viridiplantae</taxon>
        <taxon>Streptophyta</taxon>
        <taxon>Embryophyta</taxon>
        <taxon>Tracheophyta</taxon>
        <taxon>Spermatophyta</taxon>
        <taxon>Magnoliopsida</taxon>
        <taxon>eudicotyledons</taxon>
        <taxon>Gunneridae</taxon>
        <taxon>Pentapetalae</taxon>
        <taxon>rosids</taxon>
        <taxon>fabids</taxon>
        <taxon>Fabales</taxon>
        <taxon>Fabaceae</taxon>
        <taxon>Papilionoideae</taxon>
        <taxon>50 kb inversion clade</taxon>
        <taxon>dalbergioids sensu lato</taxon>
        <taxon>Dalbergieae</taxon>
        <taxon>Pterocarpus clade</taxon>
        <taxon>Stylosanthes</taxon>
    </lineage>
</organism>
<reference evidence="3 4" key="1">
    <citation type="journal article" date="2023" name="Plants (Basel)">
        <title>Bridging the Gap: Combining Genomics and Transcriptomics Approaches to Understand Stylosanthes scabra, an Orphan Legume from the Brazilian Caatinga.</title>
        <authorList>
            <person name="Ferreira-Neto J.R.C."/>
            <person name="da Silva M.D."/>
            <person name="Binneck E."/>
            <person name="de Melo N.F."/>
            <person name="da Silva R.H."/>
            <person name="de Melo A.L.T.M."/>
            <person name="Pandolfi V."/>
            <person name="Bustamante F.O."/>
            <person name="Brasileiro-Vidal A.C."/>
            <person name="Benko-Iseppon A.M."/>
        </authorList>
    </citation>
    <scope>NUCLEOTIDE SEQUENCE [LARGE SCALE GENOMIC DNA]</scope>
    <source>
        <tissue evidence="3">Leaves</tissue>
    </source>
</reference>
<feature type="compositionally biased region" description="Basic residues" evidence="1">
    <location>
        <begin position="162"/>
        <end position="186"/>
    </location>
</feature>
<protein>
    <recommendedName>
        <fullName evidence="2">PB1-like domain-containing protein</fullName>
    </recommendedName>
</protein>
<dbReference type="InterPro" id="IPR058594">
    <property type="entry name" value="PB1-like_dom_pln"/>
</dbReference>
<dbReference type="EMBL" id="JASCZI010151070">
    <property type="protein sequence ID" value="MED6168661.1"/>
    <property type="molecule type" value="Genomic_DNA"/>
</dbReference>
<sequence length="347" mass="38786">MAKFSVPVLNVGGILGEDENGVLKYNDGETKRFHALDIDLLSIPEIESMMKSLGYPSYSALYWLQPNAANLEFGLRAIKKESDMKVLRKMLLESGCKEFQIFIEHPVSEPISADVEQVNLDSDADSKSSSSHDSYESAEDEAYKLPPDGYDLSSDSDGEKNKKVKKKGRTKKIMTPKKKASPKKNGKNTPTRRSGRRLGGDEFCAKDAEDGKATEGDECRQKVKKKWTRKYAGKWKEKSRPNFGPKFGASGSGTQPTLDAGGCNGPKGAARVVEPIVEEVDSEEDKEYVYKSEAFVSPISSDEEGHNNHKWTQHDTGYGYGEVYFELGMEFDTMEEFRNALKDYFVF</sequence>
<dbReference type="Pfam" id="PF26130">
    <property type="entry name" value="PB1-like"/>
    <property type="match status" value="1"/>
</dbReference>
<comment type="caution">
    <text evidence="3">The sequence shown here is derived from an EMBL/GenBank/DDBJ whole genome shotgun (WGS) entry which is preliminary data.</text>
</comment>
<evidence type="ECO:0000259" key="2">
    <source>
        <dbReference type="Pfam" id="PF26130"/>
    </source>
</evidence>
<accession>A0ABU6V4S9</accession>
<dbReference type="Proteomes" id="UP001341840">
    <property type="component" value="Unassembled WGS sequence"/>
</dbReference>
<gene>
    <name evidence="3" type="ORF">PIB30_013645</name>
</gene>
<evidence type="ECO:0000313" key="3">
    <source>
        <dbReference type="EMBL" id="MED6168661.1"/>
    </source>
</evidence>
<evidence type="ECO:0000256" key="1">
    <source>
        <dbReference type="SAM" id="MobiDB-lite"/>
    </source>
</evidence>
<keyword evidence="4" id="KW-1185">Reference proteome</keyword>
<feature type="domain" description="PB1-like" evidence="2">
    <location>
        <begin position="6"/>
        <end position="105"/>
    </location>
</feature>
<proteinExistence type="predicted"/>
<feature type="region of interest" description="Disordered" evidence="1">
    <location>
        <begin position="121"/>
        <end position="203"/>
    </location>
</feature>
<name>A0ABU6V4S9_9FABA</name>
<evidence type="ECO:0000313" key="4">
    <source>
        <dbReference type="Proteomes" id="UP001341840"/>
    </source>
</evidence>
<feature type="region of interest" description="Disordered" evidence="1">
    <location>
        <begin position="238"/>
        <end position="268"/>
    </location>
</feature>